<name>A0A927IG73_9BACT</name>
<organism evidence="2 3">
    <name type="scientific">Pelagicoccus enzymogenes</name>
    <dbReference type="NCBI Taxonomy" id="2773457"/>
    <lineage>
        <taxon>Bacteria</taxon>
        <taxon>Pseudomonadati</taxon>
        <taxon>Verrucomicrobiota</taxon>
        <taxon>Opitutia</taxon>
        <taxon>Puniceicoccales</taxon>
        <taxon>Pelagicoccaceae</taxon>
        <taxon>Pelagicoccus</taxon>
    </lineage>
</organism>
<accession>A0A927IG73</accession>
<sequence length="261" mass="30614">MPKHRFQRDEHLIAQWLKNPDEAPESIRERVLALRRSQAAVRNAWIEHYRPGDDATAEEIRVAREAFQKEYAEEIRASRELRSALIRDLRSGVRGAIEDAVWGEQARAIYAEYTQSQVALGAAWKEARAALGQNPTREELKAAREQFNRANADVIAKQKRLAKQVRDLMREGRDDRMASRDELPLELDDLRSDMASLRDQVRARQRQAREEMQNLSAEEREAYRQALLEELRQLHDEIKQRRRQVMEDMRAGQPEPRRSRN</sequence>
<gene>
    <name evidence="2" type="ORF">IEN85_02730</name>
</gene>
<proteinExistence type="predicted"/>
<reference evidence="2" key="1">
    <citation type="submission" date="2020-09" db="EMBL/GenBank/DDBJ databases">
        <title>Pelagicoccus enzymogenes sp. nov. with an EPS production, isolated from marine sediment.</title>
        <authorList>
            <person name="Feng X."/>
        </authorList>
    </citation>
    <scope>NUCLEOTIDE SEQUENCE</scope>
    <source>
        <strain evidence="2">NFK12</strain>
    </source>
</reference>
<dbReference type="RefSeq" id="WP_191615537.1">
    <property type="nucleotide sequence ID" value="NZ_JACYFG010000006.1"/>
</dbReference>
<evidence type="ECO:0000256" key="1">
    <source>
        <dbReference type="SAM" id="MobiDB-lite"/>
    </source>
</evidence>
<dbReference type="Proteomes" id="UP000622317">
    <property type="component" value="Unassembled WGS sequence"/>
</dbReference>
<dbReference type="AlphaFoldDB" id="A0A927IG73"/>
<evidence type="ECO:0000313" key="3">
    <source>
        <dbReference type="Proteomes" id="UP000622317"/>
    </source>
</evidence>
<evidence type="ECO:0000313" key="2">
    <source>
        <dbReference type="EMBL" id="MBD5778393.1"/>
    </source>
</evidence>
<comment type="caution">
    <text evidence="2">The sequence shown here is derived from an EMBL/GenBank/DDBJ whole genome shotgun (WGS) entry which is preliminary data.</text>
</comment>
<feature type="region of interest" description="Disordered" evidence="1">
    <location>
        <begin position="242"/>
        <end position="261"/>
    </location>
</feature>
<dbReference type="EMBL" id="JACYFG010000006">
    <property type="protein sequence ID" value="MBD5778393.1"/>
    <property type="molecule type" value="Genomic_DNA"/>
</dbReference>
<protein>
    <submittedName>
        <fullName evidence="2">Uncharacterized protein</fullName>
    </submittedName>
</protein>
<keyword evidence="3" id="KW-1185">Reference proteome</keyword>